<protein>
    <recommendedName>
        <fullName evidence="3">NmrA-like domain-containing protein</fullName>
    </recommendedName>
</protein>
<evidence type="ECO:0000259" key="3">
    <source>
        <dbReference type="Pfam" id="PF05368"/>
    </source>
</evidence>
<evidence type="ECO:0000313" key="5">
    <source>
        <dbReference type="Proteomes" id="UP000191285"/>
    </source>
</evidence>
<evidence type="ECO:0000256" key="1">
    <source>
        <dbReference type="ARBA" id="ARBA00006328"/>
    </source>
</evidence>
<dbReference type="InterPro" id="IPR008030">
    <property type="entry name" value="NmrA-like"/>
</dbReference>
<dbReference type="STRING" id="303698.A0A1V6TPZ8"/>
<dbReference type="PANTHER" id="PTHR42748:SF28">
    <property type="entry name" value="NMRA-LIKE DOMAIN-CONTAINING PROTEIN"/>
    <property type="match status" value="1"/>
</dbReference>
<feature type="domain" description="NmrA-like" evidence="3">
    <location>
        <begin position="13"/>
        <end position="202"/>
    </location>
</feature>
<organism evidence="4 5">
    <name type="scientific">Penicillium steckii</name>
    <dbReference type="NCBI Taxonomy" id="303698"/>
    <lineage>
        <taxon>Eukaryota</taxon>
        <taxon>Fungi</taxon>
        <taxon>Dikarya</taxon>
        <taxon>Ascomycota</taxon>
        <taxon>Pezizomycotina</taxon>
        <taxon>Eurotiomycetes</taxon>
        <taxon>Eurotiomycetidae</taxon>
        <taxon>Eurotiales</taxon>
        <taxon>Aspergillaceae</taxon>
        <taxon>Penicillium</taxon>
    </lineage>
</organism>
<gene>
    <name evidence="4" type="ORF">PENSTE_c003G07620</name>
</gene>
<dbReference type="OrthoDB" id="3358371at2759"/>
<name>A0A1V6TPZ8_9EURO</name>
<keyword evidence="2" id="KW-0521">NADP</keyword>
<dbReference type="Gene3D" id="3.40.50.720">
    <property type="entry name" value="NAD(P)-binding Rossmann-like Domain"/>
    <property type="match status" value="1"/>
</dbReference>
<evidence type="ECO:0000313" key="4">
    <source>
        <dbReference type="EMBL" id="OQE28361.1"/>
    </source>
</evidence>
<dbReference type="Pfam" id="PF05368">
    <property type="entry name" value="NmrA"/>
    <property type="match status" value="1"/>
</dbReference>
<sequence>MAQKLIVVVGATNGQGASLEKAFLDANVIFAITDYYENFWTNGWEKSMDIEYSQGINMANAASKVPTLEHDLWSTLPHSTRVSEGKAIVPHFEAKGGVDEFVKEDEHLLSLTTFCFITTFVINLTNYDVFKPIYLPAAKKWVQIYPADPKAMYPSLGDHRINSGIFVHSLVHNKPPGGTHVRCNVEDLTLESYLAMWGRASGIAPNPGSTQVILVSSETYIELFGYMGEEQARQWEFTRIIKESGALIKYGALIKEAQEYMTEEAIASLVGPEESLRKIEWKAHGYQ</sequence>
<comment type="similarity">
    <text evidence="1">Belongs to the NmrA-type oxidoreductase family.</text>
</comment>
<evidence type="ECO:0000256" key="2">
    <source>
        <dbReference type="ARBA" id="ARBA00022857"/>
    </source>
</evidence>
<dbReference type="InterPro" id="IPR051164">
    <property type="entry name" value="NmrA-like_oxidored"/>
</dbReference>
<reference evidence="5" key="1">
    <citation type="journal article" date="2017" name="Nat. Microbiol.">
        <title>Global analysis of biosynthetic gene clusters reveals vast potential of secondary metabolite production in Penicillium species.</title>
        <authorList>
            <person name="Nielsen J.C."/>
            <person name="Grijseels S."/>
            <person name="Prigent S."/>
            <person name="Ji B."/>
            <person name="Dainat J."/>
            <person name="Nielsen K.F."/>
            <person name="Frisvad J.C."/>
            <person name="Workman M."/>
            <person name="Nielsen J."/>
        </authorList>
    </citation>
    <scope>NUCLEOTIDE SEQUENCE [LARGE SCALE GENOMIC DNA]</scope>
    <source>
        <strain evidence="5">IBT 24891</strain>
    </source>
</reference>
<dbReference type="AlphaFoldDB" id="A0A1V6TPZ8"/>
<dbReference type="PANTHER" id="PTHR42748">
    <property type="entry name" value="NITROGEN METABOLITE REPRESSION PROTEIN NMRA FAMILY MEMBER"/>
    <property type="match status" value="1"/>
</dbReference>
<keyword evidence="5" id="KW-1185">Reference proteome</keyword>
<dbReference type="InterPro" id="IPR036291">
    <property type="entry name" value="NAD(P)-bd_dom_sf"/>
</dbReference>
<proteinExistence type="inferred from homology"/>
<accession>A0A1V6TPZ8</accession>
<dbReference type="Proteomes" id="UP000191285">
    <property type="component" value="Unassembled WGS sequence"/>
</dbReference>
<comment type="caution">
    <text evidence="4">The sequence shown here is derived from an EMBL/GenBank/DDBJ whole genome shotgun (WGS) entry which is preliminary data.</text>
</comment>
<dbReference type="SUPFAM" id="SSF51735">
    <property type="entry name" value="NAD(P)-binding Rossmann-fold domains"/>
    <property type="match status" value="1"/>
</dbReference>
<dbReference type="EMBL" id="MLKD01000003">
    <property type="protein sequence ID" value="OQE28361.1"/>
    <property type="molecule type" value="Genomic_DNA"/>
</dbReference>
<dbReference type="GO" id="GO:0005634">
    <property type="term" value="C:nucleus"/>
    <property type="evidence" value="ECO:0007669"/>
    <property type="project" value="TreeGrafter"/>
</dbReference>